<dbReference type="EMBL" id="SJZI01000008">
    <property type="protein sequence ID" value="TCJ17411.1"/>
    <property type="molecule type" value="Genomic_DNA"/>
</dbReference>
<accession>A0A4R1BJD6</accession>
<comment type="cofactor">
    <cofactor evidence="2">
        <name>Zn(2+)</name>
        <dbReference type="ChEBI" id="CHEBI:29105"/>
    </cofactor>
    <text evidence="2">Binds 1 zinc ion per subunit.</text>
</comment>
<dbReference type="AlphaFoldDB" id="A0A4R1BJD6"/>
<protein>
    <submittedName>
        <fullName evidence="4">M1 family peptidase</fullName>
    </submittedName>
</protein>
<feature type="binding site" evidence="2">
    <location>
        <position position="226"/>
    </location>
    <ligand>
        <name>Zn(2+)</name>
        <dbReference type="ChEBI" id="CHEBI:29105"/>
        <note>catalytic</note>
    </ligand>
</feature>
<dbReference type="PANTHER" id="PTHR45726:SF3">
    <property type="entry name" value="LEUKOTRIENE A-4 HYDROLASE"/>
    <property type="match status" value="1"/>
</dbReference>
<keyword evidence="5" id="KW-1185">Reference proteome</keyword>
<evidence type="ECO:0000256" key="2">
    <source>
        <dbReference type="PIRSR" id="PIRSR634015-3"/>
    </source>
</evidence>
<keyword evidence="2" id="KW-0862">Zinc</keyword>
<comment type="caution">
    <text evidence="4">The sequence shown here is derived from an EMBL/GenBank/DDBJ whole genome shotgun (WGS) entry which is preliminary data.</text>
</comment>
<feature type="binding site" evidence="2">
    <location>
        <position position="230"/>
    </location>
    <ligand>
        <name>Zn(2+)</name>
        <dbReference type="ChEBI" id="CHEBI:29105"/>
        <note>catalytic</note>
    </ligand>
</feature>
<feature type="active site" description="Proton acceptor" evidence="1">
    <location>
        <position position="227"/>
    </location>
</feature>
<evidence type="ECO:0000313" key="5">
    <source>
        <dbReference type="Proteomes" id="UP000295334"/>
    </source>
</evidence>
<feature type="non-terminal residue" evidence="4">
    <location>
        <position position="1"/>
    </location>
</feature>
<dbReference type="Gene3D" id="1.10.390.10">
    <property type="entry name" value="Neutral Protease Domain 2"/>
    <property type="match status" value="1"/>
</dbReference>
<dbReference type="InterPro" id="IPR014782">
    <property type="entry name" value="Peptidase_M1_dom"/>
</dbReference>
<dbReference type="Pfam" id="PF01433">
    <property type="entry name" value="Peptidase_M1"/>
    <property type="match status" value="1"/>
</dbReference>
<dbReference type="SUPFAM" id="SSF55486">
    <property type="entry name" value="Metalloproteases ('zincins'), catalytic domain"/>
    <property type="match status" value="1"/>
</dbReference>
<feature type="domain" description="Peptidase M1 membrane alanine aminopeptidase" evidence="3">
    <location>
        <begin position="182"/>
        <end position="375"/>
    </location>
</feature>
<name>A0A4R1BJD6_9BACT</name>
<dbReference type="Proteomes" id="UP000295334">
    <property type="component" value="Unassembled WGS sequence"/>
</dbReference>
<dbReference type="OrthoDB" id="9814383at2"/>
<dbReference type="CDD" id="cd09604">
    <property type="entry name" value="M1_APN_like"/>
    <property type="match status" value="1"/>
</dbReference>
<proteinExistence type="predicted"/>
<dbReference type="RefSeq" id="WP_131447188.1">
    <property type="nucleotide sequence ID" value="NZ_SJZI01000008.1"/>
</dbReference>
<feature type="binding site" evidence="2">
    <location>
        <position position="249"/>
    </location>
    <ligand>
        <name>Zn(2+)</name>
        <dbReference type="ChEBI" id="CHEBI:29105"/>
        <note>catalytic</note>
    </ligand>
</feature>
<organism evidence="4 5">
    <name type="scientific">Flaviaesturariibacter flavus</name>
    <dbReference type="NCBI Taxonomy" id="2502780"/>
    <lineage>
        <taxon>Bacteria</taxon>
        <taxon>Pseudomonadati</taxon>
        <taxon>Bacteroidota</taxon>
        <taxon>Chitinophagia</taxon>
        <taxon>Chitinophagales</taxon>
        <taxon>Chitinophagaceae</taxon>
        <taxon>Flaviaestuariibacter</taxon>
    </lineage>
</organism>
<feature type="active site" description="Proton donor" evidence="1">
    <location>
        <position position="321"/>
    </location>
</feature>
<keyword evidence="2" id="KW-0479">Metal-binding</keyword>
<evidence type="ECO:0000256" key="1">
    <source>
        <dbReference type="PIRSR" id="PIRSR634015-1"/>
    </source>
</evidence>
<dbReference type="GO" id="GO:0008237">
    <property type="term" value="F:metallopeptidase activity"/>
    <property type="evidence" value="ECO:0007669"/>
    <property type="project" value="InterPro"/>
</dbReference>
<dbReference type="GO" id="GO:0008270">
    <property type="term" value="F:zinc ion binding"/>
    <property type="evidence" value="ECO:0007669"/>
    <property type="project" value="InterPro"/>
</dbReference>
<dbReference type="InterPro" id="IPR027268">
    <property type="entry name" value="Peptidase_M4/M1_CTD_sf"/>
</dbReference>
<gene>
    <name evidence="4" type="ORF">EPD60_04255</name>
</gene>
<evidence type="ECO:0000313" key="4">
    <source>
        <dbReference type="EMBL" id="TCJ17411.1"/>
    </source>
</evidence>
<reference evidence="4 5" key="1">
    <citation type="submission" date="2019-03" db="EMBL/GenBank/DDBJ databases">
        <authorList>
            <person name="Kim M.K.M."/>
        </authorList>
    </citation>
    <scope>NUCLEOTIDE SEQUENCE [LARGE SCALE GENOMIC DNA]</scope>
    <source>
        <strain evidence="4 5">17J68-12</strain>
    </source>
</reference>
<evidence type="ECO:0000259" key="3">
    <source>
        <dbReference type="Pfam" id="PF01433"/>
    </source>
</evidence>
<dbReference type="PANTHER" id="PTHR45726">
    <property type="entry name" value="LEUKOTRIENE A-4 HYDROLASE"/>
    <property type="match status" value="1"/>
</dbReference>
<dbReference type="InterPro" id="IPR034015">
    <property type="entry name" value="M1_LTA4H"/>
</dbReference>
<sequence>LRSGDSVRIRTPFLTKLPTYTSRGGHIDQSYMACQWYPKAAVYDRKGWHPMPYLDMGEYYNDFGNYDVRITLPGSYVVGATGVLQNEDERRRYIELGTSGYATPYTATAPEKTLHFTARNVTDFAWFADKTFRIRYDTLQLAPGKPVIDVFAFHHDEAVAGWSKSTDFIKSAVRSYSTLIGDYAYPTVQAVEGPGNKSSGGMEYPMITLINMPKASDMELDVVIGHEVGHNWFPMMVSTNERDFTWMDEGFNTYYENLYSVQKYNTLLVLGSKPQPMERIGSTDNLLKLVYTFMNDMKTTQPINIPATSFKNDNEYGMVSYHKTAVWMHRLETAVGRDAFRAAMKLYFREWQFRHPYPEDFQRTIQGLFRTDLSKYFADLNTAGPFAD</sequence>